<evidence type="ECO:0000256" key="2">
    <source>
        <dbReference type="ARBA" id="ARBA00022448"/>
    </source>
</evidence>
<feature type="transmembrane region" description="Helical" evidence="7">
    <location>
        <begin position="236"/>
        <end position="257"/>
    </location>
</feature>
<dbReference type="RefSeq" id="XP_067755417.1">
    <property type="nucleotide sequence ID" value="XM_067898973.1"/>
</dbReference>
<feature type="transmembrane region" description="Helical" evidence="7">
    <location>
        <begin position="264"/>
        <end position="284"/>
    </location>
</feature>
<feature type="transmembrane region" description="Helical" evidence="7">
    <location>
        <begin position="142"/>
        <end position="162"/>
    </location>
</feature>
<dbReference type="EMBL" id="JAFJZO010000030">
    <property type="protein sequence ID" value="KAG5498663.1"/>
    <property type="molecule type" value="Genomic_DNA"/>
</dbReference>
<dbReference type="KEGG" id="phet:94289050"/>
<name>A0A836IE23_9TRYP</name>
<dbReference type="InterPro" id="IPR039309">
    <property type="entry name" value="BT1"/>
</dbReference>
<dbReference type="Pfam" id="PF03092">
    <property type="entry name" value="BT1"/>
    <property type="match status" value="1"/>
</dbReference>
<feature type="transmembrane region" description="Helical" evidence="7">
    <location>
        <begin position="373"/>
        <end position="393"/>
    </location>
</feature>
<evidence type="ECO:0000313" key="9">
    <source>
        <dbReference type="Proteomes" id="UP000674318"/>
    </source>
</evidence>
<keyword evidence="2" id="KW-0813">Transport</keyword>
<evidence type="ECO:0000256" key="1">
    <source>
        <dbReference type="ARBA" id="ARBA00004141"/>
    </source>
</evidence>
<evidence type="ECO:0000256" key="6">
    <source>
        <dbReference type="SAM" id="MobiDB-lite"/>
    </source>
</evidence>
<dbReference type="GO" id="GO:0016020">
    <property type="term" value="C:membrane"/>
    <property type="evidence" value="ECO:0007669"/>
    <property type="project" value="UniProtKB-SubCell"/>
</dbReference>
<feature type="transmembrane region" description="Helical" evidence="7">
    <location>
        <begin position="304"/>
        <end position="322"/>
    </location>
</feature>
<sequence>MAITFIFALNWYQEHPNFTEREEDAYIAFKEKRALELQCVRDGVDEGGNVIDLVTKPHAHQDSKATPDPTNGDGARSRYCQGDSEEHVKTEEDVLTQPCSRSSECERQRRCAEGFIFQSPPHRWCNGLVEYNADALRENWRIFAYSCIMTAAVLTMTVGTIFANAMGLLLILVIVSTICCATSFWALPLVIAKANVFGYLAVAADVTVWGPMYSFFVATPECYPEGPHFSFTFYSTIGPIVGNIAGILGVNAFNYLFRMQRYRYVFVLTTFINIFGNIFDIIIVKRWNRAIGIPDHAMYLFGNAVVYDVCYMIAWMPMIVLISRLCPRGSESMVFAIMSGLRTIGQTTAAQIGTVIIEFGWTVPTCDFSNLPMILLVCRILCPLLVIPLVFLVPNARICDDLGIDGQIIRAQMEKKGRPASEENTPNSLDAEQYKHRQSA</sequence>
<organism evidence="8 9">
    <name type="scientific">Porcisia hertigi</name>
    <dbReference type="NCBI Taxonomy" id="2761500"/>
    <lineage>
        <taxon>Eukaryota</taxon>
        <taxon>Discoba</taxon>
        <taxon>Euglenozoa</taxon>
        <taxon>Kinetoplastea</taxon>
        <taxon>Metakinetoplastina</taxon>
        <taxon>Trypanosomatida</taxon>
        <taxon>Trypanosomatidae</taxon>
        <taxon>Leishmaniinae</taxon>
        <taxon>Porcisia</taxon>
    </lineage>
</organism>
<proteinExistence type="predicted"/>
<accession>A0A836IE23</accession>
<dbReference type="PANTHER" id="PTHR31585:SF51">
    <property type="entry name" value="TRANSPORTER, PUTATIVE-RELATED"/>
    <property type="match status" value="1"/>
</dbReference>
<protein>
    <submittedName>
        <fullName evidence="8">Uncharacterized protein</fullName>
    </submittedName>
</protein>
<evidence type="ECO:0000256" key="5">
    <source>
        <dbReference type="ARBA" id="ARBA00023136"/>
    </source>
</evidence>
<keyword evidence="9" id="KW-1185">Reference proteome</keyword>
<evidence type="ECO:0000256" key="3">
    <source>
        <dbReference type="ARBA" id="ARBA00022692"/>
    </source>
</evidence>
<feature type="transmembrane region" description="Helical" evidence="7">
    <location>
        <begin position="197"/>
        <end position="216"/>
    </location>
</feature>
<dbReference type="Proteomes" id="UP000674318">
    <property type="component" value="Unassembled WGS sequence"/>
</dbReference>
<dbReference type="AlphaFoldDB" id="A0A836IE23"/>
<dbReference type="GeneID" id="94289050"/>
<feature type="region of interest" description="Disordered" evidence="6">
    <location>
        <begin position="414"/>
        <end position="440"/>
    </location>
</feature>
<evidence type="ECO:0000256" key="4">
    <source>
        <dbReference type="ARBA" id="ARBA00022989"/>
    </source>
</evidence>
<evidence type="ECO:0000256" key="7">
    <source>
        <dbReference type="SAM" id="Phobius"/>
    </source>
</evidence>
<comment type="caution">
    <text evidence="8">The sequence shown here is derived from an EMBL/GenBank/DDBJ whole genome shotgun (WGS) entry which is preliminary data.</text>
</comment>
<feature type="region of interest" description="Disordered" evidence="6">
    <location>
        <begin position="56"/>
        <end position="80"/>
    </location>
</feature>
<keyword evidence="3 7" id="KW-0812">Transmembrane</keyword>
<keyword evidence="4 7" id="KW-1133">Transmembrane helix</keyword>
<dbReference type="PANTHER" id="PTHR31585">
    <property type="entry name" value="FOLATE-BIOPTERIN TRANSPORTER 1, CHLOROPLASTIC"/>
    <property type="match status" value="1"/>
</dbReference>
<keyword evidence="5 7" id="KW-0472">Membrane</keyword>
<comment type="subcellular location">
    <subcellularLocation>
        <location evidence="1">Membrane</location>
        <topology evidence="1">Multi-pass membrane protein</topology>
    </subcellularLocation>
</comment>
<gene>
    <name evidence="8" type="ORF">JKF63_02949</name>
</gene>
<dbReference type="OrthoDB" id="754047at2759"/>
<feature type="transmembrane region" description="Helical" evidence="7">
    <location>
        <begin position="168"/>
        <end position="190"/>
    </location>
</feature>
<evidence type="ECO:0000313" key="8">
    <source>
        <dbReference type="EMBL" id="KAG5498663.1"/>
    </source>
</evidence>
<feature type="transmembrane region" description="Helical" evidence="7">
    <location>
        <begin position="334"/>
        <end position="361"/>
    </location>
</feature>
<reference evidence="8 9" key="1">
    <citation type="submission" date="2021-02" db="EMBL/GenBank/DDBJ databases">
        <title>Porcisia hertigi Genome sequencing and assembly.</title>
        <authorList>
            <person name="Almutairi H."/>
            <person name="Gatherer D."/>
        </authorList>
    </citation>
    <scope>NUCLEOTIDE SEQUENCE [LARGE SCALE GENOMIC DNA]</scope>
    <source>
        <strain evidence="8 9">C119</strain>
    </source>
</reference>